<dbReference type="AlphaFoldDB" id="A0A382WI73"/>
<feature type="domain" description="Type II/III secretion system secretin-like" evidence="5">
    <location>
        <begin position="1"/>
        <end position="113"/>
    </location>
</feature>
<dbReference type="PANTHER" id="PTHR30332:SF24">
    <property type="entry name" value="SECRETIN GSPD-RELATED"/>
    <property type="match status" value="1"/>
</dbReference>
<feature type="compositionally biased region" description="Basic residues" evidence="4">
    <location>
        <begin position="172"/>
        <end position="183"/>
    </location>
</feature>
<comment type="subcellular location">
    <subcellularLocation>
        <location evidence="1">Membrane</location>
    </subcellularLocation>
</comment>
<feature type="region of interest" description="Disordered" evidence="4">
    <location>
        <begin position="158"/>
        <end position="183"/>
    </location>
</feature>
<dbReference type="PRINTS" id="PR01032">
    <property type="entry name" value="PHAGEIV"/>
</dbReference>
<organism evidence="6">
    <name type="scientific">marine metagenome</name>
    <dbReference type="NCBI Taxonomy" id="408172"/>
    <lineage>
        <taxon>unclassified sequences</taxon>
        <taxon>metagenomes</taxon>
        <taxon>ecological metagenomes</taxon>
    </lineage>
</organism>
<gene>
    <name evidence="6" type="ORF">METZ01_LOCUS410909</name>
</gene>
<evidence type="ECO:0000256" key="2">
    <source>
        <dbReference type="ARBA" id="ARBA00022729"/>
    </source>
</evidence>
<dbReference type="GO" id="GO:0009306">
    <property type="term" value="P:protein secretion"/>
    <property type="evidence" value="ECO:0007669"/>
    <property type="project" value="InterPro"/>
</dbReference>
<evidence type="ECO:0000313" key="6">
    <source>
        <dbReference type="EMBL" id="SVD58055.1"/>
    </source>
</evidence>
<dbReference type="InterPro" id="IPR050810">
    <property type="entry name" value="Bact_Secretion_Sys_Channel"/>
</dbReference>
<evidence type="ECO:0000256" key="3">
    <source>
        <dbReference type="ARBA" id="ARBA00023136"/>
    </source>
</evidence>
<evidence type="ECO:0000256" key="4">
    <source>
        <dbReference type="SAM" id="MobiDB-lite"/>
    </source>
</evidence>
<dbReference type="InterPro" id="IPR004846">
    <property type="entry name" value="T2SS/T3SS_dom"/>
</dbReference>
<evidence type="ECO:0000256" key="1">
    <source>
        <dbReference type="ARBA" id="ARBA00004370"/>
    </source>
</evidence>
<feature type="non-terminal residue" evidence="6">
    <location>
        <position position="1"/>
    </location>
</feature>
<dbReference type="GO" id="GO:0015627">
    <property type="term" value="C:type II protein secretion system complex"/>
    <property type="evidence" value="ECO:0007669"/>
    <property type="project" value="TreeGrafter"/>
</dbReference>
<dbReference type="PRINTS" id="PR00811">
    <property type="entry name" value="BCTERIALGSPD"/>
</dbReference>
<dbReference type="InterPro" id="IPR001775">
    <property type="entry name" value="GspD/PilQ"/>
</dbReference>
<reference evidence="6" key="1">
    <citation type="submission" date="2018-05" db="EMBL/GenBank/DDBJ databases">
        <authorList>
            <person name="Lanie J.A."/>
            <person name="Ng W.-L."/>
            <person name="Kazmierczak K.M."/>
            <person name="Andrzejewski T.M."/>
            <person name="Davidsen T.M."/>
            <person name="Wayne K.J."/>
            <person name="Tettelin H."/>
            <person name="Glass J.I."/>
            <person name="Rusch D."/>
            <person name="Podicherti R."/>
            <person name="Tsui H.-C.T."/>
            <person name="Winkler M.E."/>
        </authorList>
    </citation>
    <scope>NUCLEOTIDE SEQUENCE</scope>
</reference>
<dbReference type="EMBL" id="UINC01159775">
    <property type="protein sequence ID" value="SVD58055.1"/>
    <property type="molecule type" value="Genomic_DNA"/>
</dbReference>
<feature type="compositionally biased region" description="Low complexity" evidence="4">
    <location>
        <begin position="162"/>
        <end position="171"/>
    </location>
</feature>
<evidence type="ECO:0000259" key="5">
    <source>
        <dbReference type="Pfam" id="PF00263"/>
    </source>
</evidence>
<dbReference type="GO" id="GO:0016020">
    <property type="term" value="C:membrane"/>
    <property type="evidence" value="ECO:0007669"/>
    <property type="project" value="UniProtKB-SubCell"/>
</dbReference>
<accession>A0A382WI73</accession>
<proteinExistence type="predicted"/>
<dbReference type="PANTHER" id="PTHR30332">
    <property type="entry name" value="PROBABLE GENERAL SECRETION PATHWAY PROTEIN D"/>
    <property type="match status" value="1"/>
</dbReference>
<protein>
    <recommendedName>
        <fullName evidence="5">Type II/III secretion system secretin-like domain-containing protein</fullName>
    </recommendedName>
</protein>
<name>A0A382WI73_9ZZZZ</name>
<dbReference type="Pfam" id="PF00263">
    <property type="entry name" value="Secretin"/>
    <property type="match status" value="1"/>
</dbReference>
<keyword evidence="2" id="KW-0732">Signal</keyword>
<keyword evidence="3" id="KW-0472">Membrane</keyword>
<sequence length="183" mass="20330">DVTPYITPDDLVVMEIQQSISELDGFIDMGGGQQGSTGMKAPQTTEREAASTISVRDGDTILLGGFIRNSKTGTESGVPFLKDIPLLGNLFKNKSSTNKRSELLVLIRPTILKSPEDAALIVSQERQRLPGIREAEAEFKADNEARLKRVERKLLKRESGGFFKQQPFKQQPTRKTRSKPPFN</sequence>